<name>A0A7I7KTQ8_9MYCO</name>
<feature type="domain" description="Oxidoreductase molybdopterin-binding" evidence="2">
    <location>
        <begin position="318"/>
        <end position="450"/>
    </location>
</feature>
<accession>A0A7I7KTQ8</accession>
<feature type="transmembrane region" description="Helical" evidence="1">
    <location>
        <begin position="159"/>
        <end position="179"/>
    </location>
</feature>
<dbReference type="Proteomes" id="UP000465866">
    <property type="component" value="Chromosome"/>
</dbReference>
<feature type="transmembrane region" description="Helical" evidence="1">
    <location>
        <begin position="191"/>
        <end position="208"/>
    </location>
</feature>
<proteinExistence type="predicted"/>
<protein>
    <recommendedName>
        <fullName evidence="2">Oxidoreductase molybdopterin-binding domain-containing protein</fullName>
    </recommendedName>
</protein>
<feature type="transmembrane region" description="Helical" evidence="1">
    <location>
        <begin position="118"/>
        <end position="138"/>
    </location>
</feature>
<sequence length="453" mass="49100">MVSRSGEGPDEDGQAGDAIEAPFGFPAPLWRALERHRPPGMGLLQRWRSPLRGPWLTSVFGSVLLVGLPVLILTGLLSYIAYGPQFGQAIPHDVGWLKLPTFDWPSRPSWLYRLTQGVHVGLGLIIIPVVLAKLWSVIPRLFAWPPLRSIAQLVERLSLLMLVGGILFELATGVLNIQYDYIFGFSFYTAHYYGAWVFVAGFVIHVLIKLPKMVTGLRSLSFRTVLRTSRADTRPEPPDVDGLVAAYPAPATVSRRGALALVGGGVLFVAVLTAGQTLGGFTRRAALLLPRGRSRGDGPNDFEVNRTAAAAAIRPADTGATWRLAVHGPSGRLLLDRAALEAMPQHTAELPIACVEGWSTTQSWSGVRLRDLAVLAGITTPARAMVRSLERFGGFNHAVLQANQVANPDALLALRVNGVDLSMDHGYPARIIVPALPGVHNTKWVRSIEFGQP</sequence>
<dbReference type="GO" id="GO:0016491">
    <property type="term" value="F:oxidoreductase activity"/>
    <property type="evidence" value="ECO:0007669"/>
    <property type="project" value="InterPro"/>
</dbReference>
<dbReference type="Pfam" id="PF00174">
    <property type="entry name" value="Oxidored_molyb"/>
    <property type="match status" value="1"/>
</dbReference>
<feature type="transmembrane region" description="Helical" evidence="1">
    <location>
        <begin position="55"/>
        <end position="82"/>
    </location>
</feature>
<evidence type="ECO:0000259" key="2">
    <source>
        <dbReference type="Pfam" id="PF00174"/>
    </source>
</evidence>
<dbReference type="AlphaFoldDB" id="A0A7I7KTQ8"/>
<dbReference type="PANTHER" id="PTHR43032:SF2">
    <property type="entry name" value="BLL0505 PROTEIN"/>
    <property type="match status" value="1"/>
</dbReference>
<gene>
    <name evidence="3" type="ORF">MCOO_15000</name>
</gene>
<dbReference type="EMBL" id="AP022569">
    <property type="protein sequence ID" value="BBX45485.1"/>
    <property type="molecule type" value="Genomic_DNA"/>
</dbReference>
<feature type="transmembrane region" description="Helical" evidence="1">
    <location>
        <begin position="258"/>
        <end position="281"/>
    </location>
</feature>
<keyword evidence="4" id="KW-1185">Reference proteome</keyword>
<dbReference type="PRINTS" id="PR00407">
    <property type="entry name" value="EUMOPTERIN"/>
</dbReference>
<dbReference type="InterPro" id="IPR008335">
    <property type="entry name" value="Mopterin_OxRdtase_euk"/>
</dbReference>
<organism evidence="3 4">
    <name type="scientific">Mycobacterium cookii</name>
    <dbReference type="NCBI Taxonomy" id="1775"/>
    <lineage>
        <taxon>Bacteria</taxon>
        <taxon>Bacillati</taxon>
        <taxon>Actinomycetota</taxon>
        <taxon>Actinomycetes</taxon>
        <taxon>Mycobacteriales</taxon>
        <taxon>Mycobacteriaceae</taxon>
        <taxon>Mycobacterium</taxon>
    </lineage>
</organism>
<evidence type="ECO:0000313" key="4">
    <source>
        <dbReference type="Proteomes" id="UP000465866"/>
    </source>
</evidence>
<dbReference type="SUPFAM" id="SSF56524">
    <property type="entry name" value="Oxidoreductase molybdopterin-binding domain"/>
    <property type="match status" value="1"/>
</dbReference>
<reference evidence="3 4" key="1">
    <citation type="journal article" date="2019" name="Emerg. Microbes Infect.">
        <title>Comprehensive subspecies identification of 175 nontuberculous mycobacteria species based on 7547 genomic profiles.</title>
        <authorList>
            <person name="Matsumoto Y."/>
            <person name="Kinjo T."/>
            <person name="Motooka D."/>
            <person name="Nabeya D."/>
            <person name="Jung N."/>
            <person name="Uechi K."/>
            <person name="Horii T."/>
            <person name="Iida T."/>
            <person name="Fujita J."/>
            <person name="Nakamura S."/>
        </authorList>
    </citation>
    <scope>NUCLEOTIDE SEQUENCE [LARGE SCALE GENOMIC DNA]</scope>
    <source>
        <strain evidence="3 4">JCM 12404</strain>
    </source>
</reference>
<dbReference type="PANTHER" id="PTHR43032">
    <property type="entry name" value="PROTEIN-METHIONINE-SULFOXIDE REDUCTASE"/>
    <property type="match status" value="1"/>
</dbReference>
<keyword evidence="1" id="KW-1133">Transmembrane helix</keyword>
<dbReference type="InterPro" id="IPR036374">
    <property type="entry name" value="OxRdtase_Mopterin-bd_sf"/>
</dbReference>
<dbReference type="Gene3D" id="3.90.420.10">
    <property type="entry name" value="Oxidoreductase, molybdopterin-binding domain"/>
    <property type="match status" value="1"/>
</dbReference>
<keyword evidence="1" id="KW-0472">Membrane</keyword>
<evidence type="ECO:0000256" key="1">
    <source>
        <dbReference type="SAM" id="Phobius"/>
    </source>
</evidence>
<evidence type="ECO:0000313" key="3">
    <source>
        <dbReference type="EMBL" id="BBX45485.1"/>
    </source>
</evidence>
<dbReference type="KEGG" id="mcoo:MCOO_15000"/>
<keyword evidence="1" id="KW-0812">Transmembrane</keyword>
<dbReference type="InterPro" id="IPR000572">
    <property type="entry name" value="OxRdtase_Mopterin-bd_dom"/>
</dbReference>
<dbReference type="CDD" id="cd00321">
    <property type="entry name" value="SO_family_Moco"/>
    <property type="match status" value="1"/>
</dbReference>